<dbReference type="RefSeq" id="WP_184798541.1">
    <property type="nucleotide sequence ID" value="NZ_JACIIZ010000003.1"/>
</dbReference>
<dbReference type="PROSITE" id="PS50893">
    <property type="entry name" value="ABC_TRANSPORTER_2"/>
    <property type="match status" value="2"/>
</dbReference>
<keyword evidence="4" id="KW-0547">Nucleotide-binding</keyword>
<dbReference type="GO" id="GO:0005524">
    <property type="term" value="F:ATP binding"/>
    <property type="evidence" value="ECO:0007669"/>
    <property type="project" value="UniProtKB-KW"/>
</dbReference>
<dbReference type="GO" id="GO:0055085">
    <property type="term" value="P:transmembrane transport"/>
    <property type="evidence" value="ECO:0007669"/>
    <property type="project" value="UniProtKB-ARBA"/>
</dbReference>
<comment type="subcellular location">
    <subcellularLocation>
        <location evidence="1">Cell inner membrane</location>
        <topology evidence="1">Peripheral membrane protein</topology>
    </subcellularLocation>
</comment>
<evidence type="ECO:0000256" key="3">
    <source>
        <dbReference type="ARBA" id="ARBA00022448"/>
    </source>
</evidence>
<dbReference type="InterPro" id="IPR013563">
    <property type="entry name" value="Oligopep_ABC_C"/>
</dbReference>
<dbReference type="SUPFAM" id="SSF52540">
    <property type="entry name" value="P-loop containing nucleoside triphosphate hydrolases"/>
    <property type="match status" value="2"/>
</dbReference>
<dbReference type="Gene3D" id="3.40.50.300">
    <property type="entry name" value="P-loop containing nucleotide triphosphate hydrolases"/>
    <property type="match status" value="2"/>
</dbReference>
<dbReference type="InterPro" id="IPR003593">
    <property type="entry name" value="AAA+_ATPase"/>
</dbReference>
<evidence type="ECO:0000313" key="8">
    <source>
        <dbReference type="Proteomes" id="UP000539175"/>
    </source>
</evidence>
<accession>A0A7X0AV82</accession>
<protein>
    <submittedName>
        <fullName evidence="7">Peptide/nickel transport system ATP-binding protein</fullName>
    </submittedName>
</protein>
<keyword evidence="5 7" id="KW-0067">ATP-binding</keyword>
<evidence type="ECO:0000259" key="6">
    <source>
        <dbReference type="PROSITE" id="PS50893"/>
    </source>
</evidence>
<dbReference type="InterPro" id="IPR003439">
    <property type="entry name" value="ABC_transporter-like_ATP-bd"/>
</dbReference>
<dbReference type="PROSITE" id="PS00211">
    <property type="entry name" value="ABC_TRANSPORTER_1"/>
    <property type="match status" value="2"/>
</dbReference>
<dbReference type="InterPro" id="IPR017871">
    <property type="entry name" value="ABC_transporter-like_CS"/>
</dbReference>
<comment type="similarity">
    <text evidence="2">Belongs to the ABC transporter superfamily.</text>
</comment>
<dbReference type="NCBIfam" id="NF007739">
    <property type="entry name" value="PRK10419.1"/>
    <property type="match status" value="2"/>
</dbReference>
<reference evidence="7 8" key="1">
    <citation type="submission" date="2020-08" db="EMBL/GenBank/DDBJ databases">
        <title>Genomic Encyclopedia of Type Strains, Phase IV (KMG-IV): sequencing the most valuable type-strain genomes for metagenomic binning, comparative biology and taxonomic classification.</title>
        <authorList>
            <person name="Goeker M."/>
        </authorList>
    </citation>
    <scope>NUCLEOTIDE SEQUENCE [LARGE SCALE GENOMIC DNA]</scope>
    <source>
        <strain evidence="7 8">DSM 22198</strain>
    </source>
</reference>
<gene>
    <name evidence="7" type="ORF">FHS74_001243</name>
</gene>
<dbReference type="InterPro" id="IPR050319">
    <property type="entry name" value="ABC_transp_ATP-bind"/>
</dbReference>
<evidence type="ECO:0000256" key="2">
    <source>
        <dbReference type="ARBA" id="ARBA00005417"/>
    </source>
</evidence>
<feature type="domain" description="ABC transporter" evidence="6">
    <location>
        <begin position="281"/>
        <end position="526"/>
    </location>
</feature>
<dbReference type="EMBL" id="JACIIZ010000003">
    <property type="protein sequence ID" value="MBB6250698.1"/>
    <property type="molecule type" value="Genomic_DNA"/>
</dbReference>
<dbReference type="GO" id="GO:0016887">
    <property type="term" value="F:ATP hydrolysis activity"/>
    <property type="evidence" value="ECO:0007669"/>
    <property type="project" value="InterPro"/>
</dbReference>
<proteinExistence type="inferred from homology"/>
<name>A0A7X0AV82_9PROT</name>
<dbReference type="AlphaFoldDB" id="A0A7X0AV82"/>
<dbReference type="GO" id="GO:0005886">
    <property type="term" value="C:plasma membrane"/>
    <property type="evidence" value="ECO:0007669"/>
    <property type="project" value="UniProtKB-SubCell"/>
</dbReference>
<dbReference type="PANTHER" id="PTHR43776:SF7">
    <property type="entry name" value="D,D-DIPEPTIDE TRANSPORT ATP-BINDING PROTEIN DDPF-RELATED"/>
    <property type="match status" value="1"/>
</dbReference>
<dbReference type="GO" id="GO:0015833">
    <property type="term" value="P:peptide transport"/>
    <property type="evidence" value="ECO:0007669"/>
    <property type="project" value="InterPro"/>
</dbReference>
<dbReference type="Pfam" id="PF00005">
    <property type="entry name" value="ABC_tran"/>
    <property type="match status" value="2"/>
</dbReference>
<feature type="domain" description="ABC transporter" evidence="6">
    <location>
        <begin position="4"/>
        <end position="249"/>
    </location>
</feature>
<comment type="caution">
    <text evidence="7">The sequence shown here is derived from an EMBL/GenBank/DDBJ whole genome shotgun (WGS) entry which is preliminary data.</text>
</comment>
<keyword evidence="8" id="KW-1185">Reference proteome</keyword>
<dbReference type="CDD" id="cd03257">
    <property type="entry name" value="ABC_NikE_OppD_transporters"/>
    <property type="match status" value="2"/>
</dbReference>
<dbReference type="InterPro" id="IPR027417">
    <property type="entry name" value="P-loop_NTPase"/>
</dbReference>
<evidence type="ECO:0000256" key="1">
    <source>
        <dbReference type="ARBA" id="ARBA00004417"/>
    </source>
</evidence>
<dbReference type="NCBIfam" id="NF008453">
    <property type="entry name" value="PRK11308.1"/>
    <property type="match status" value="2"/>
</dbReference>
<evidence type="ECO:0000313" key="7">
    <source>
        <dbReference type="EMBL" id="MBB6250698.1"/>
    </source>
</evidence>
<dbReference type="Pfam" id="PF08352">
    <property type="entry name" value="oligo_HPY"/>
    <property type="match status" value="2"/>
</dbReference>
<dbReference type="SMART" id="SM00382">
    <property type="entry name" value="AAA"/>
    <property type="match status" value="2"/>
</dbReference>
<organism evidence="7 8">
    <name type="scientific">Nitrospirillum iridis</name>
    <dbReference type="NCBI Taxonomy" id="765888"/>
    <lineage>
        <taxon>Bacteria</taxon>
        <taxon>Pseudomonadati</taxon>
        <taxon>Pseudomonadota</taxon>
        <taxon>Alphaproteobacteria</taxon>
        <taxon>Rhodospirillales</taxon>
        <taxon>Azospirillaceae</taxon>
        <taxon>Nitrospirillum</taxon>
    </lineage>
</organism>
<dbReference type="Proteomes" id="UP000539175">
    <property type="component" value="Unassembled WGS sequence"/>
</dbReference>
<keyword evidence="3" id="KW-0813">Transport</keyword>
<sequence>MTLLDIQDFSLTVAGRDILKSLSLTVAPGRIVALVGASGSGKSMTALSVLGLAPPGARIRGSIRLGGRELTSLSDREMDAVRGRDVGLVFQEPMTALNPVLSIGAQVAETVRVHTAASRAEAARIADAILTRVGLPADRFPRSRRPHELSGGQRQRVAIAAALALRPKLLIADEPTTALDVTTQARILDLLVDLVRRDGLGLLLISHDLALVAGVADQVVVLHQGEVVEAGSPATVFNTPQHPYTRRLLAATEPVRRQPAPPPPGQPSSLAAPLLVARGIVRDYPLPRASWWGKATHLRAVDQASLAIHRGESVGIVGESGSGKSTLLRTLLAADAPQGGEVRLLGQPWSAATEAARRPLRRHVQMVFQDPVGSFDPRWRVERLVAEPLALLDPPPGAAERRRRMEDLLVQVGLAPEDADRHPHEFSGGQRQRIAIARALAVSPDLIAFDEATSALDVLTRAQILDLLADLSQRLGLAYLVVSHDLAVVRALTDRVLVMQGGRVVEEGPTLEVLNRPRHPYTTSLLAATPTLAGTQVA</sequence>
<evidence type="ECO:0000256" key="4">
    <source>
        <dbReference type="ARBA" id="ARBA00022741"/>
    </source>
</evidence>
<dbReference type="PANTHER" id="PTHR43776">
    <property type="entry name" value="TRANSPORT ATP-BINDING PROTEIN"/>
    <property type="match status" value="1"/>
</dbReference>
<evidence type="ECO:0000256" key="5">
    <source>
        <dbReference type="ARBA" id="ARBA00022840"/>
    </source>
</evidence>